<dbReference type="Proteomes" id="UP000195338">
    <property type="component" value="Unassembled WGS sequence"/>
</dbReference>
<organism evidence="1 2">
    <name type="scientific">Citrobacter europaeus</name>
    <dbReference type="NCBI Taxonomy" id="1914243"/>
    <lineage>
        <taxon>Bacteria</taxon>
        <taxon>Pseudomonadati</taxon>
        <taxon>Pseudomonadota</taxon>
        <taxon>Gammaproteobacteria</taxon>
        <taxon>Enterobacterales</taxon>
        <taxon>Enterobacteriaceae</taxon>
        <taxon>Citrobacter</taxon>
    </lineage>
</organism>
<proteinExistence type="predicted"/>
<gene>
    <name evidence="1" type="ORF">BN4901_3746</name>
</gene>
<comment type="caution">
    <text evidence="1">The sequence shown here is derived from an EMBL/GenBank/DDBJ whole genome shotgun (WGS) entry which is preliminary data.</text>
</comment>
<reference evidence="1 2" key="1">
    <citation type="submission" date="2016-04" db="EMBL/GenBank/DDBJ databases">
        <authorList>
            <person name="Mornico D."/>
        </authorList>
    </citation>
    <scope>NUCLEOTIDE SEQUENCE [LARGE SCALE GENOMIC DNA]</scope>
    <source>
        <strain evidence="1 2">A121</strain>
    </source>
</reference>
<evidence type="ECO:0000313" key="2">
    <source>
        <dbReference type="Proteomes" id="UP000195338"/>
    </source>
</evidence>
<evidence type="ECO:0000313" key="1">
    <source>
        <dbReference type="EMBL" id="SBW27139.1"/>
    </source>
</evidence>
<keyword evidence="2" id="KW-1185">Reference proteome</keyword>
<dbReference type="EMBL" id="FLUX01000038">
    <property type="protein sequence ID" value="SBW27139.1"/>
    <property type="molecule type" value="Genomic_DNA"/>
</dbReference>
<name>A0ABY0JT53_9ENTR</name>
<accession>A0ABY0JT53</accession>
<protein>
    <submittedName>
        <fullName evidence="1">Uncharacterized protein</fullName>
    </submittedName>
</protein>
<sequence>MGNIYKVADNKICINAAECFPLPLKIPKESPWEIIDYRWVADTPDYQLDNNKLPAAQKQEITQASLITARFQLDPSVSEEDGNETSADHAYYVAQTMESLEKYKLQIVDTEKRYLVFPLDNGLKITVDMQKGNDGLPIDSLLYRPGHVPIIIDLTDSELVAAHFYLSGH</sequence>